<name>A0A7R8WUG2_9CRUS</name>
<dbReference type="GO" id="GO:0006310">
    <property type="term" value="P:DNA recombination"/>
    <property type="evidence" value="ECO:0007669"/>
    <property type="project" value="UniProtKB-KW"/>
</dbReference>
<proteinExistence type="predicted"/>
<keyword evidence="1" id="KW-0175">Coiled coil</keyword>
<gene>
    <name evidence="3" type="ORF">CTOB1V02_LOCUS16090</name>
</gene>
<keyword evidence="2" id="KW-0233">DNA recombination</keyword>
<dbReference type="OrthoDB" id="7295108at2759"/>
<evidence type="ECO:0000313" key="3">
    <source>
        <dbReference type="EMBL" id="CAD7238275.1"/>
    </source>
</evidence>
<protein>
    <submittedName>
        <fullName evidence="3">Uncharacterized protein</fullName>
    </submittedName>
</protein>
<dbReference type="AlphaFoldDB" id="A0A7R8WUG2"/>
<dbReference type="InterPro" id="IPR003798">
    <property type="entry name" value="DNA_recombination_RmuC"/>
</dbReference>
<dbReference type="PANTHER" id="PTHR30563:SF0">
    <property type="entry name" value="DNA RECOMBINATION PROTEIN RMUC"/>
    <property type="match status" value="1"/>
</dbReference>
<dbReference type="EMBL" id="OB698856">
    <property type="protein sequence ID" value="CAD7238275.1"/>
    <property type="molecule type" value="Genomic_DNA"/>
</dbReference>
<evidence type="ECO:0000256" key="1">
    <source>
        <dbReference type="ARBA" id="ARBA00023054"/>
    </source>
</evidence>
<reference evidence="3" key="1">
    <citation type="submission" date="2020-11" db="EMBL/GenBank/DDBJ databases">
        <authorList>
            <person name="Tran Van P."/>
        </authorList>
    </citation>
    <scope>NUCLEOTIDE SEQUENCE</scope>
</reference>
<organism evidence="3">
    <name type="scientific">Cyprideis torosa</name>
    <dbReference type="NCBI Taxonomy" id="163714"/>
    <lineage>
        <taxon>Eukaryota</taxon>
        <taxon>Metazoa</taxon>
        <taxon>Ecdysozoa</taxon>
        <taxon>Arthropoda</taxon>
        <taxon>Crustacea</taxon>
        <taxon>Oligostraca</taxon>
        <taxon>Ostracoda</taxon>
        <taxon>Podocopa</taxon>
        <taxon>Podocopida</taxon>
        <taxon>Cytherocopina</taxon>
        <taxon>Cytheroidea</taxon>
        <taxon>Cytherideidae</taxon>
        <taxon>Cyprideis</taxon>
    </lineage>
</organism>
<sequence length="196" mass="22186">MIVDSKVSLTAYEKLVNAETEEEKTNALKEHLLSLNRHVQQLSEKKYEDLYEIESPDFILMFVPIEPAFALAINQDPELYNKAFEKNIVIVTPATLLATLRTVDSWWNNEKRQQNAIEIARQAGALYDKFEGLVTDLTKVGKKMDEAKGEYSNAMNKLVEGRGNVISSIEKLKKMGAKAKKSLPEKLINRAIDGEE</sequence>
<dbReference type="PANTHER" id="PTHR30563">
    <property type="entry name" value="DNA RECOMBINATION PROTEIN RMUC"/>
    <property type="match status" value="1"/>
</dbReference>
<evidence type="ECO:0000256" key="2">
    <source>
        <dbReference type="ARBA" id="ARBA00023172"/>
    </source>
</evidence>
<accession>A0A7R8WUG2</accession>
<dbReference type="Pfam" id="PF02646">
    <property type="entry name" value="RmuC"/>
    <property type="match status" value="1"/>
</dbReference>